<evidence type="ECO:0008006" key="10">
    <source>
        <dbReference type="Google" id="ProtNLM"/>
    </source>
</evidence>
<dbReference type="GO" id="GO:0003677">
    <property type="term" value="F:DNA binding"/>
    <property type="evidence" value="ECO:0007669"/>
    <property type="project" value="UniProtKB-UniRule"/>
</dbReference>
<keyword evidence="9" id="KW-1185">Reference proteome</keyword>
<comment type="caution">
    <text evidence="8">The sequence shown here is derived from an EMBL/GenBank/DDBJ whole genome shotgun (WGS) entry which is preliminary data.</text>
</comment>
<dbReference type="InterPro" id="IPR050090">
    <property type="entry name" value="Tyrosine_recombinase_XerCD"/>
</dbReference>
<keyword evidence="2" id="KW-0229">DNA integration</keyword>
<evidence type="ECO:0000256" key="3">
    <source>
        <dbReference type="ARBA" id="ARBA00023125"/>
    </source>
</evidence>
<evidence type="ECO:0000259" key="6">
    <source>
        <dbReference type="PROSITE" id="PS51898"/>
    </source>
</evidence>
<evidence type="ECO:0000256" key="1">
    <source>
        <dbReference type="ARBA" id="ARBA00008857"/>
    </source>
</evidence>
<proteinExistence type="inferred from homology"/>
<evidence type="ECO:0000259" key="7">
    <source>
        <dbReference type="PROSITE" id="PS51900"/>
    </source>
</evidence>
<comment type="similarity">
    <text evidence="1">Belongs to the 'phage' integrase family.</text>
</comment>
<dbReference type="AlphaFoldDB" id="A0A4U1D068"/>
<dbReference type="OrthoDB" id="2445040at2"/>
<evidence type="ECO:0000256" key="5">
    <source>
        <dbReference type="PROSITE-ProRule" id="PRU01248"/>
    </source>
</evidence>
<accession>A0A4U1D068</accession>
<gene>
    <name evidence="8" type="ORF">FA727_19350</name>
</gene>
<protein>
    <recommendedName>
        <fullName evidence="10">Site-specific recombinase XerD</fullName>
    </recommendedName>
</protein>
<dbReference type="Gene3D" id="1.10.443.10">
    <property type="entry name" value="Intergrase catalytic core"/>
    <property type="match status" value="1"/>
</dbReference>
<dbReference type="InterPro" id="IPR013762">
    <property type="entry name" value="Integrase-like_cat_sf"/>
</dbReference>
<feature type="domain" description="Tyr recombinase" evidence="6">
    <location>
        <begin position="144"/>
        <end position="359"/>
    </location>
</feature>
<keyword evidence="4" id="KW-0233">DNA recombination</keyword>
<dbReference type="RefSeq" id="WP_136833188.1">
    <property type="nucleotide sequence ID" value="NZ_SWBM01000006.1"/>
</dbReference>
<dbReference type="Pfam" id="PF00589">
    <property type="entry name" value="Phage_integrase"/>
    <property type="match status" value="1"/>
</dbReference>
<dbReference type="PANTHER" id="PTHR30349:SF41">
    <property type="entry name" value="INTEGRASE_RECOMBINASE PROTEIN MJ0367-RELATED"/>
    <property type="match status" value="1"/>
</dbReference>
<dbReference type="PROSITE" id="PS51900">
    <property type="entry name" value="CB"/>
    <property type="match status" value="1"/>
</dbReference>
<sequence>MTEIGFFGNFELALSNGEYWKNEKLFHEIEKRGFSNFNWTEIPDDVLLYIFIHDQPTIGEKRKDATKKEYLRDLNQFLSYLYNPANNLPSLRELKPEDLLGYQRYLEGKYKKTTLLRKTSVVKHFFRYLASKEILERDITLQLKRPKTKYEELVNRDLFDHEVRQLLDYFKIADWFAYSMVFSLVTTGMRIMEFSTAKWRNLRYEERVGLHVLTVLGKGDKERDIIIFDDVLEVIKENRRRKNLNVTVGALDDTAFFPKPDGTHYHSTYLSNEFTRLVSNAPFDFIKDRFVKEELSATEGKHIKYRITPHTCRHYTAAFFMDKGIDIKSIQDLLGHASMHTTDRYLRRKRSIEQHAAVKLGEKSFINSLTN</sequence>
<name>A0A4U1D068_9BACI</name>
<dbReference type="GO" id="GO:0006310">
    <property type="term" value="P:DNA recombination"/>
    <property type="evidence" value="ECO:0007669"/>
    <property type="project" value="UniProtKB-KW"/>
</dbReference>
<dbReference type="PANTHER" id="PTHR30349">
    <property type="entry name" value="PHAGE INTEGRASE-RELATED"/>
    <property type="match status" value="1"/>
</dbReference>
<dbReference type="InterPro" id="IPR044068">
    <property type="entry name" value="CB"/>
</dbReference>
<evidence type="ECO:0000256" key="2">
    <source>
        <dbReference type="ARBA" id="ARBA00022908"/>
    </source>
</evidence>
<dbReference type="EMBL" id="SWBM01000006">
    <property type="protein sequence ID" value="TKC15053.1"/>
    <property type="molecule type" value="Genomic_DNA"/>
</dbReference>
<dbReference type="InterPro" id="IPR002104">
    <property type="entry name" value="Integrase_catalytic"/>
</dbReference>
<dbReference type="PROSITE" id="PS51898">
    <property type="entry name" value="TYR_RECOMBINASE"/>
    <property type="match status" value="1"/>
</dbReference>
<dbReference type="SUPFAM" id="SSF56349">
    <property type="entry name" value="DNA breaking-rejoining enzymes"/>
    <property type="match status" value="1"/>
</dbReference>
<dbReference type="InterPro" id="IPR004107">
    <property type="entry name" value="Integrase_SAM-like_N"/>
</dbReference>
<feature type="domain" description="Core-binding (CB)" evidence="7">
    <location>
        <begin position="56"/>
        <end position="130"/>
    </location>
</feature>
<dbReference type="CDD" id="cd00397">
    <property type="entry name" value="DNA_BRE_C"/>
    <property type="match status" value="1"/>
</dbReference>
<evidence type="ECO:0000313" key="8">
    <source>
        <dbReference type="EMBL" id="TKC15053.1"/>
    </source>
</evidence>
<dbReference type="Proteomes" id="UP000307756">
    <property type="component" value="Unassembled WGS sequence"/>
</dbReference>
<evidence type="ECO:0000256" key="4">
    <source>
        <dbReference type="ARBA" id="ARBA00023172"/>
    </source>
</evidence>
<dbReference type="InterPro" id="IPR010998">
    <property type="entry name" value="Integrase_recombinase_N"/>
</dbReference>
<dbReference type="Gene3D" id="1.10.150.130">
    <property type="match status" value="1"/>
</dbReference>
<organism evidence="8 9">
    <name type="scientific">Robertmurraya kyonggiensis</name>
    <dbReference type="NCBI Taxonomy" id="1037680"/>
    <lineage>
        <taxon>Bacteria</taxon>
        <taxon>Bacillati</taxon>
        <taxon>Bacillota</taxon>
        <taxon>Bacilli</taxon>
        <taxon>Bacillales</taxon>
        <taxon>Bacillaceae</taxon>
        <taxon>Robertmurraya</taxon>
    </lineage>
</organism>
<dbReference type="InterPro" id="IPR011010">
    <property type="entry name" value="DNA_brk_join_enz"/>
</dbReference>
<evidence type="ECO:0000313" key="9">
    <source>
        <dbReference type="Proteomes" id="UP000307756"/>
    </source>
</evidence>
<dbReference type="GO" id="GO:0015074">
    <property type="term" value="P:DNA integration"/>
    <property type="evidence" value="ECO:0007669"/>
    <property type="project" value="UniProtKB-KW"/>
</dbReference>
<keyword evidence="3 5" id="KW-0238">DNA-binding</keyword>
<dbReference type="Pfam" id="PF02899">
    <property type="entry name" value="Phage_int_SAM_1"/>
    <property type="match status" value="1"/>
</dbReference>
<reference evidence="8 9" key="1">
    <citation type="journal article" date="2011" name="J. Microbiol.">
        <title>Bacillus kyonggiensis sp. nov., isolated from soil of a lettuce field.</title>
        <authorList>
            <person name="Dong K."/>
            <person name="Lee S."/>
        </authorList>
    </citation>
    <scope>NUCLEOTIDE SEQUENCE [LARGE SCALE GENOMIC DNA]</scope>
    <source>
        <strain evidence="8 9">NB22</strain>
    </source>
</reference>